<proteinExistence type="predicted"/>
<keyword evidence="2" id="KW-0472">Membrane</keyword>
<dbReference type="AlphaFoldDB" id="A0A1E5Q5T7"/>
<dbReference type="EMBL" id="MCGG01000042">
    <property type="protein sequence ID" value="OEJ65966.1"/>
    <property type="molecule type" value="Genomic_DNA"/>
</dbReference>
<feature type="region of interest" description="Disordered" evidence="1">
    <location>
        <begin position="1"/>
        <end position="22"/>
    </location>
</feature>
<organism evidence="3 4">
    <name type="scientific">Magnetovibrio blakemorei</name>
    <dbReference type="NCBI Taxonomy" id="28181"/>
    <lineage>
        <taxon>Bacteria</taxon>
        <taxon>Pseudomonadati</taxon>
        <taxon>Pseudomonadota</taxon>
        <taxon>Alphaproteobacteria</taxon>
        <taxon>Rhodospirillales</taxon>
        <taxon>Magnetovibrionaceae</taxon>
        <taxon>Magnetovibrio</taxon>
    </lineage>
</organism>
<comment type="caution">
    <text evidence="3">The sequence shown here is derived from an EMBL/GenBank/DDBJ whole genome shotgun (WGS) entry which is preliminary data.</text>
</comment>
<keyword evidence="4" id="KW-1185">Reference proteome</keyword>
<evidence type="ECO:0000256" key="2">
    <source>
        <dbReference type="SAM" id="Phobius"/>
    </source>
</evidence>
<accession>A0A1E5Q5T7</accession>
<reference evidence="4" key="1">
    <citation type="submission" date="2016-07" db="EMBL/GenBank/DDBJ databases">
        <authorList>
            <person name="Florea S."/>
            <person name="Webb J.S."/>
            <person name="Jaromczyk J."/>
            <person name="Schardl C.L."/>
        </authorList>
    </citation>
    <scope>NUCLEOTIDE SEQUENCE [LARGE SCALE GENOMIC DNA]</scope>
    <source>
        <strain evidence="4">MV-1</strain>
    </source>
</reference>
<dbReference type="Proteomes" id="UP000095347">
    <property type="component" value="Unassembled WGS sequence"/>
</dbReference>
<evidence type="ECO:0000313" key="3">
    <source>
        <dbReference type="EMBL" id="OEJ65966.1"/>
    </source>
</evidence>
<dbReference type="RefSeq" id="WP_069958547.1">
    <property type="nucleotide sequence ID" value="NZ_MCGG01000042.1"/>
</dbReference>
<sequence length="112" mass="12171">MGVDPDEMSEIQNSLSSPQGASREEVAAFKKVLSHTSTEVILKRLDDNVIARAWKRDLAEAEVDRRESAAIPGSKKSTSDGSQRHKSAVLKSWGISFLLIIVALALVAVKLL</sequence>
<evidence type="ECO:0000313" key="4">
    <source>
        <dbReference type="Proteomes" id="UP000095347"/>
    </source>
</evidence>
<gene>
    <name evidence="3" type="ORF">BEN30_13285</name>
</gene>
<keyword evidence="2" id="KW-1133">Transmembrane helix</keyword>
<keyword evidence="2" id="KW-0812">Transmembrane</keyword>
<protein>
    <submittedName>
        <fullName evidence="3">Uncharacterized protein</fullName>
    </submittedName>
</protein>
<name>A0A1E5Q5T7_9PROT</name>
<feature type="transmembrane region" description="Helical" evidence="2">
    <location>
        <begin position="88"/>
        <end position="109"/>
    </location>
</feature>
<feature type="region of interest" description="Disordered" evidence="1">
    <location>
        <begin position="61"/>
        <end position="85"/>
    </location>
</feature>
<evidence type="ECO:0000256" key="1">
    <source>
        <dbReference type="SAM" id="MobiDB-lite"/>
    </source>
</evidence>
<feature type="compositionally biased region" description="Polar residues" evidence="1">
    <location>
        <begin position="10"/>
        <end position="20"/>
    </location>
</feature>